<comment type="caution">
    <text evidence="1">The sequence shown here is derived from an EMBL/GenBank/DDBJ whole genome shotgun (WGS) entry which is preliminary data.</text>
</comment>
<name>A0A8J7LIV8_9NOST</name>
<organism evidence="1 2">
    <name type="scientific">Dendronalium phyllosphericum CENA369</name>
    <dbReference type="NCBI Taxonomy" id="1725256"/>
    <lineage>
        <taxon>Bacteria</taxon>
        <taxon>Bacillati</taxon>
        <taxon>Cyanobacteriota</taxon>
        <taxon>Cyanophyceae</taxon>
        <taxon>Nostocales</taxon>
        <taxon>Nostocaceae</taxon>
        <taxon>Dendronalium</taxon>
        <taxon>Dendronalium phyllosphericum</taxon>
    </lineage>
</organism>
<protein>
    <submittedName>
        <fullName evidence="1">Uncharacterized protein</fullName>
    </submittedName>
</protein>
<dbReference type="RefSeq" id="WP_214435785.1">
    <property type="nucleotide sequence ID" value="NZ_CAWPUQ010000183.1"/>
</dbReference>
<evidence type="ECO:0000313" key="2">
    <source>
        <dbReference type="Proteomes" id="UP000662314"/>
    </source>
</evidence>
<evidence type="ECO:0000313" key="1">
    <source>
        <dbReference type="EMBL" id="MBH8577069.1"/>
    </source>
</evidence>
<sequence length="158" mass="18733">MNSSDSIKVIFAAIGVALLWFWEKVTDWARQSFFPFVEKHLPEILEYVEKAFTWIDNVVVSIRRGIKAAWNKVRQYLLKMAMHFEKTSSSKWVRKTTSYIIKTLESKTVTKQEVEEEINWDDLPLDVRKSWMKSKENNFDIDYTAEKDKNVDSLEMIN</sequence>
<proteinExistence type="predicted"/>
<keyword evidence="2" id="KW-1185">Reference proteome</keyword>
<accession>A0A8J7LIV8</accession>
<dbReference type="EMBL" id="JAECZA010000253">
    <property type="protein sequence ID" value="MBH8577069.1"/>
    <property type="molecule type" value="Genomic_DNA"/>
</dbReference>
<reference evidence="1 2" key="1">
    <citation type="journal article" date="2021" name="Int. J. Syst. Evol. Microbiol.">
        <title>Amazonocrinis nigriterrae gen. nov., sp. nov., Atlanticothrix silvestris gen. nov., sp. nov. and Dendronalium phyllosphericum gen. nov., sp. nov., nostocacean cyanobacteria from Brazilian environments.</title>
        <authorList>
            <person name="Alvarenga D.O."/>
            <person name="Andreote A.P.D."/>
            <person name="Branco L.H.Z."/>
            <person name="Delbaje E."/>
            <person name="Cruz R.B."/>
            <person name="Varani A.M."/>
            <person name="Fiore M.F."/>
        </authorList>
    </citation>
    <scope>NUCLEOTIDE SEQUENCE [LARGE SCALE GENOMIC DNA]</scope>
    <source>
        <strain evidence="1 2">CENA369</strain>
    </source>
</reference>
<dbReference type="Proteomes" id="UP000662314">
    <property type="component" value="Unassembled WGS sequence"/>
</dbReference>
<dbReference type="AlphaFoldDB" id="A0A8J7LIV8"/>
<gene>
    <name evidence="1" type="ORF">I8752_29625</name>
</gene>